<keyword evidence="2" id="KW-0812">Transmembrane</keyword>
<evidence type="ECO:0000313" key="4">
    <source>
        <dbReference type="Proteomes" id="UP000031938"/>
    </source>
</evidence>
<dbReference type="AlphaFoldDB" id="A0A0C2VK47"/>
<organism evidence="3 4">
    <name type="scientific">Jeotgalibacillus soli</name>
    <dbReference type="NCBI Taxonomy" id="889306"/>
    <lineage>
        <taxon>Bacteria</taxon>
        <taxon>Bacillati</taxon>
        <taxon>Bacillota</taxon>
        <taxon>Bacilli</taxon>
        <taxon>Bacillales</taxon>
        <taxon>Caryophanaceae</taxon>
        <taxon>Jeotgalibacillus</taxon>
    </lineage>
</organism>
<feature type="transmembrane region" description="Helical" evidence="2">
    <location>
        <begin position="30"/>
        <end position="48"/>
    </location>
</feature>
<dbReference type="PATRIC" id="fig|889306.3.peg.3353"/>
<feature type="region of interest" description="Disordered" evidence="1">
    <location>
        <begin position="62"/>
        <end position="94"/>
    </location>
</feature>
<sequence>MKIRTTIFFVVMVLAAFGLSFMLITEPGNVFRTLLTYAAIAGLIYFIYRMWIRRKPNRREQQAFKKAVKHSKKRYGNPVSASKMKANKAKPKAPIPFKKTSINRIDAPKLTVIEGKKGKKKKKISL</sequence>
<comment type="caution">
    <text evidence="3">The sequence shown here is derived from an EMBL/GenBank/DDBJ whole genome shotgun (WGS) entry which is preliminary data.</text>
</comment>
<feature type="transmembrane region" description="Helical" evidence="2">
    <location>
        <begin position="7"/>
        <end position="24"/>
    </location>
</feature>
<dbReference type="RefSeq" id="WP_041090246.1">
    <property type="nucleotide sequence ID" value="NZ_JXRP01000019.1"/>
</dbReference>
<accession>A0A0C2VK47</accession>
<keyword evidence="2" id="KW-1133">Transmembrane helix</keyword>
<keyword evidence="2" id="KW-0472">Membrane</keyword>
<dbReference type="InterPro" id="IPR048110">
    <property type="entry name" value="SA1362/YqhP-like"/>
</dbReference>
<evidence type="ECO:0000256" key="1">
    <source>
        <dbReference type="SAM" id="MobiDB-lite"/>
    </source>
</evidence>
<dbReference type="STRING" id="889306.KP78_33370"/>
<reference evidence="3 4" key="1">
    <citation type="submission" date="2015-01" db="EMBL/GenBank/DDBJ databases">
        <title>Genome sequencing of Jeotgalibacillus soli.</title>
        <authorList>
            <person name="Goh K.M."/>
            <person name="Chan K.-G."/>
            <person name="Yaakop A.S."/>
            <person name="Ee R."/>
            <person name="Gan H.M."/>
            <person name="Chan C.S."/>
        </authorList>
    </citation>
    <scope>NUCLEOTIDE SEQUENCE [LARGE SCALE GENOMIC DNA]</scope>
    <source>
        <strain evidence="3 4">P9</strain>
    </source>
</reference>
<protein>
    <recommendedName>
        <fullName evidence="5">YqhP</fullName>
    </recommendedName>
</protein>
<feature type="compositionally biased region" description="Basic residues" evidence="1">
    <location>
        <begin position="66"/>
        <end position="75"/>
    </location>
</feature>
<evidence type="ECO:0000256" key="2">
    <source>
        <dbReference type="SAM" id="Phobius"/>
    </source>
</evidence>
<keyword evidence="4" id="KW-1185">Reference proteome</keyword>
<gene>
    <name evidence="3" type="ORF">KP78_33370</name>
</gene>
<name>A0A0C2VK47_9BACL</name>
<dbReference type="Proteomes" id="UP000031938">
    <property type="component" value="Unassembled WGS sequence"/>
</dbReference>
<evidence type="ECO:0008006" key="5">
    <source>
        <dbReference type="Google" id="ProtNLM"/>
    </source>
</evidence>
<dbReference type="OrthoDB" id="2989424at2"/>
<proteinExistence type="predicted"/>
<evidence type="ECO:0000313" key="3">
    <source>
        <dbReference type="EMBL" id="KIL44373.1"/>
    </source>
</evidence>
<dbReference type="NCBIfam" id="NF041554">
    <property type="entry name" value="SA1362_fam"/>
    <property type="match status" value="1"/>
</dbReference>
<dbReference type="EMBL" id="JXRP01000019">
    <property type="protein sequence ID" value="KIL44373.1"/>
    <property type="molecule type" value="Genomic_DNA"/>
</dbReference>